<sequence>MGLRADTVTSSSPNDVTAQPDVEAPEADIPGAWHDPTGGRPETGTEAALLAVANLTDSRVPPQEPAGPIDEITFTTEEEREYDLCLECTETLDDDYVLVARGQQASSHDPNKCQGASRA</sequence>
<feature type="compositionally biased region" description="Polar residues" evidence="1">
    <location>
        <begin position="7"/>
        <end position="17"/>
    </location>
</feature>
<dbReference type="EMBL" id="CAJMXA010003290">
    <property type="protein sequence ID" value="CAE6493168.1"/>
    <property type="molecule type" value="Genomic_DNA"/>
</dbReference>
<evidence type="ECO:0000256" key="1">
    <source>
        <dbReference type="SAM" id="MobiDB-lite"/>
    </source>
</evidence>
<proteinExistence type="predicted"/>
<feature type="region of interest" description="Disordered" evidence="1">
    <location>
        <begin position="1"/>
        <end position="44"/>
    </location>
</feature>
<organism evidence="2 3">
    <name type="scientific">Rhizoctonia solani</name>
    <dbReference type="NCBI Taxonomy" id="456999"/>
    <lineage>
        <taxon>Eukaryota</taxon>
        <taxon>Fungi</taxon>
        <taxon>Dikarya</taxon>
        <taxon>Basidiomycota</taxon>
        <taxon>Agaricomycotina</taxon>
        <taxon>Agaricomycetes</taxon>
        <taxon>Cantharellales</taxon>
        <taxon>Ceratobasidiaceae</taxon>
        <taxon>Rhizoctonia</taxon>
    </lineage>
</organism>
<dbReference type="Proteomes" id="UP000663853">
    <property type="component" value="Unassembled WGS sequence"/>
</dbReference>
<evidence type="ECO:0000313" key="3">
    <source>
        <dbReference type="Proteomes" id="UP000663853"/>
    </source>
</evidence>
<evidence type="ECO:0000313" key="2">
    <source>
        <dbReference type="EMBL" id="CAE6493168.1"/>
    </source>
</evidence>
<comment type="caution">
    <text evidence="2">The sequence shown here is derived from an EMBL/GenBank/DDBJ whole genome shotgun (WGS) entry which is preliminary data.</text>
</comment>
<gene>
    <name evidence="2" type="ORF">RDB_LOCUS103617</name>
</gene>
<dbReference type="AlphaFoldDB" id="A0A8H3CT64"/>
<protein>
    <submittedName>
        <fullName evidence="2">Uncharacterized protein</fullName>
    </submittedName>
</protein>
<name>A0A8H3CT64_9AGAM</name>
<reference evidence="2" key="1">
    <citation type="submission" date="2021-01" db="EMBL/GenBank/DDBJ databases">
        <authorList>
            <person name="Kaushik A."/>
        </authorList>
    </citation>
    <scope>NUCLEOTIDE SEQUENCE</scope>
    <source>
        <strain evidence="2">AG6-10EEA</strain>
    </source>
</reference>
<accession>A0A8H3CT64</accession>